<evidence type="ECO:0000313" key="9">
    <source>
        <dbReference type="Proteomes" id="UP000229335"/>
    </source>
</evidence>
<feature type="region of interest" description="Disordered" evidence="6">
    <location>
        <begin position="713"/>
        <end position="751"/>
    </location>
</feature>
<dbReference type="PANTHER" id="PTHR11252">
    <property type="entry name" value="POLYRIBONUCLEOTIDE NUCLEOTIDYLTRANSFERASE"/>
    <property type="match status" value="1"/>
</dbReference>
<dbReference type="SUPFAM" id="SSF54211">
    <property type="entry name" value="Ribosomal protein S5 domain 2-like"/>
    <property type="match status" value="2"/>
</dbReference>
<evidence type="ECO:0000259" key="7">
    <source>
        <dbReference type="PROSITE" id="PS50126"/>
    </source>
</evidence>
<comment type="catalytic activity">
    <reaction evidence="5">
        <text>RNA(n+1) + phosphate = RNA(n) + a ribonucleoside 5'-diphosphate</text>
        <dbReference type="Rhea" id="RHEA:22096"/>
        <dbReference type="Rhea" id="RHEA-COMP:14527"/>
        <dbReference type="Rhea" id="RHEA-COMP:17342"/>
        <dbReference type="ChEBI" id="CHEBI:43474"/>
        <dbReference type="ChEBI" id="CHEBI:57930"/>
        <dbReference type="ChEBI" id="CHEBI:140395"/>
        <dbReference type="EC" id="2.7.7.8"/>
    </reaction>
</comment>
<evidence type="ECO:0000256" key="6">
    <source>
        <dbReference type="SAM" id="MobiDB-lite"/>
    </source>
</evidence>
<dbReference type="GO" id="GO:0006402">
    <property type="term" value="P:mRNA catabolic process"/>
    <property type="evidence" value="ECO:0007669"/>
    <property type="project" value="UniProtKB-UniRule"/>
</dbReference>
<dbReference type="FunFam" id="3.30.230.70:FF:000001">
    <property type="entry name" value="Polyribonucleotide nucleotidyltransferase"/>
    <property type="match status" value="1"/>
</dbReference>
<dbReference type="Pfam" id="PF00575">
    <property type="entry name" value="S1"/>
    <property type="match status" value="1"/>
</dbReference>
<dbReference type="InterPro" id="IPR012162">
    <property type="entry name" value="PNPase"/>
</dbReference>
<dbReference type="Gene3D" id="3.30.1370.10">
    <property type="entry name" value="K Homology domain, type 1"/>
    <property type="match status" value="1"/>
</dbReference>
<comment type="cofactor">
    <cofactor evidence="5">
        <name>Mg(2+)</name>
        <dbReference type="ChEBI" id="CHEBI:18420"/>
    </cofactor>
</comment>
<dbReference type="AlphaFoldDB" id="A0A2M6WMT4"/>
<dbReference type="Proteomes" id="UP000229335">
    <property type="component" value="Unassembled WGS sequence"/>
</dbReference>
<dbReference type="HAMAP" id="MF_01595">
    <property type="entry name" value="PNPase"/>
    <property type="match status" value="1"/>
</dbReference>
<dbReference type="CDD" id="cd11364">
    <property type="entry name" value="RNase_PH_PNPase_2"/>
    <property type="match status" value="1"/>
</dbReference>
<dbReference type="NCBIfam" id="TIGR03591">
    <property type="entry name" value="polynuc_phos"/>
    <property type="match status" value="1"/>
</dbReference>
<sequence>MEEKKYVCEWLGRTLSISTGKLAQQATASVTVRYGDTVVLAAVVQAKEPKEGMDYFPLLVGYEERLYAAGIIKGSRWIKREGRPSDESVLAGRMIDRAIRPLFDQKNRQDVQITFTILSADGENDPEIVSLIAASATLAISNINWRGPIAGVKVGRIDGKFVFNPSVEQEKASDLDLTVAGMEDRIIMLEAGAKEVGEKEMFEAMKEALKEMKPALDLIKKMAKELKPEIMETKAAAEPVAEEKQALELAKNWITKNAAEYLFSKEISTGKKQERKAQVTAIKEKAINYLFEQGVAYSFAKKAVETTHYEIIEAEVTRGIMERDERVDGRKLDEIRTLSSEVALLPRTHGSAVFQRGETQVLSTVTLGSPGDEQFLENLEGKSTKKYMHHYNFPPYSVGEVKPSFGPSRRDIGHGALAEKAIKPMLPVEEEFPYTIRVVSEVLGSNGSSSMGSTCGSSLALMDAGVPIKKAVAGVAMGLASAPDMKKWKIITDLQDLEDGEGGMDFKVAGTADGITAIQLDTKTIGLPMELVEETLARAKKARLEILAVMAKAISAPRPELSPYAPRIISFKIDPARIGEVIGTGGKIINGIIKDTGVTIDISDEGLVSICSTDAEGMAKAKQIIEDILREFKPGETFRGKVTRVMDFGVIVSLPGGNDGMVHVSEMAPYRVGQPADLLKIGDEVEVCVKGVEDDRISLTMKGLASNAELWKEEKGKQESGFGGGGGFSRGGSSHHEHRDGDRNNRHGFRR</sequence>
<comment type="function">
    <text evidence="5">Involved in mRNA degradation. Catalyzes the phosphorolysis of single-stranded polyribonucleotides processively in the 3'- to 5'-direction.</text>
</comment>
<dbReference type="Gene3D" id="3.30.230.70">
    <property type="entry name" value="GHMP Kinase, N-terminal domain"/>
    <property type="match status" value="2"/>
</dbReference>
<dbReference type="Pfam" id="PF03725">
    <property type="entry name" value="RNase_PH_C"/>
    <property type="match status" value="1"/>
</dbReference>
<dbReference type="InterPro" id="IPR004087">
    <property type="entry name" value="KH_dom"/>
</dbReference>
<keyword evidence="5" id="KW-0479">Metal-binding</keyword>
<dbReference type="SUPFAM" id="SSF50249">
    <property type="entry name" value="Nucleic acid-binding proteins"/>
    <property type="match status" value="1"/>
</dbReference>
<dbReference type="GO" id="GO:0005829">
    <property type="term" value="C:cytosol"/>
    <property type="evidence" value="ECO:0007669"/>
    <property type="project" value="TreeGrafter"/>
</dbReference>
<accession>A0A2M6WMT4</accession>
<dbReference type="GO" id="GO:0003723">
    <property type="term" value="F:RNA binding"/>
    <property type="evidence" value="ECO:0007669"/>
    <property type="project" value="UniProtKB-UniRule"/>
</dbReference>
<dbReference type="SMART" id="SM00322">
    <property type="entry name" value="KH"/>
    <property type="match status" value="1"/>
</dbReference>
<dbReference type="InterPro" id="IPR036345">
    <property type="entry name" value="ExoRNase_PH_dom2_sf"/>
</dbReference>
<dbReference type="EC" id="2.7.7.8" evidence="5"/>
<dbReference type="InterPro" id="IPR001247">
    <property type="entry name" value="ExoRNase_PH_dom1"/>
</dbReference>
<dbReference type="InterPro" id="IPR003029">
    <property type="entry name" value="S1_domain"/>
</dbReference>
<dbReference type="Gene3D" id="2.40.50.140">
    <property type="entry name" value="Nucleic acid-binding proteins"/>
    <property type="match status" value="1"/>
</dbReference>
<dbReference type="GO" id="GO:0004654">
    <property type="term" value="F:polyribonucleotide nucleotidyltransferase activity"/>
    <property type="evidence" value="ECO:0007669"/>
    <property type="project" value="UniProtKB-UniRule"/>
</dbReference>
<dbReference type="InterPro" id="IPR012340">
    <property type="entry name" value="NA-bd_OB-fold"/>
</dbReference>
<dbReference type="InterPro" id="IPR004088">
    <property type="entry name" value="KH_dom_type_1"/>
</dbReference>
<dbReference type="InterPro" id="IPR036612">
    <property type="entry name" value="KH_dom_type_1_sf"/>
</dbReference>
<feature type="domain" description="S1 motif" evidence="7">
    <location>
        <begin position="635"/>
        <end position="702"/>
    </location>
</feature>
<dbReference type="CDD" id="cd02393">
    <property type="entry name" value="KH-I_PNPase"/>
    <property type="match status" value="1"/>
</dbReference>
<dbReference type="FunFam" id="3.30.1370.10:FF:000001">
    <property type="entry name" value="Polyribonucleotide nucleotidyltransferase"/>
    <property type="match status" value="1"/>
</dbReference>
<feature type="binding site" evidence="5">
    <location>
        <position position="505"/>
    </location>
    <ligand>
        <name>Mg(2+)</name>
        <dbReference type="ChEBI" id="CHEBI:18420"/>
    </ligand>
</feature>
<dbReference type="NCBIfam" id="NF008805">
    <property type="entry name" value="PRK11824.1"/>
    <property type="match status" value="1"/>
</dbReference>
<dbReference type="GO" id="GO:0000175">
    <property type="term" value="F:3'-5'-RNA exonuclease activity"/>
    <property type="evidence" value="ECO:0007669"/>
    <property type="project" value="TreeGrafter"/>
</dbReference>
<dbReference type="PANTHER" id="PTHR11252:SF0">
    <property type="entry name" value="POLYRIBONUCLEOTIDE NUCLEOTIDYLTRANSFERASE 1, MITOCHONDRIAL"/>
    <property type="match status" value="1"/>
</dbReference>
<feature type="compositionally biased region" description="Basic and acidic residues" evidence="6">
    <location>
        <begin position="734"/>
        <end position="745"/>
    </location>
</feature>
<dbReference type="SUPFAM" id="SSF55666">
    <property type="entry name" value="Ribonuclease PH domain 2-like"/>
    <property type="match status" value="2"/>
</dbReference>
<evidence type="ECO:0000256" key="2">
    <source>
        <dbReference type="ARBA" id="ARBA00022679"/>
    </source>
</evidence>
<dbReference type="PROSITE" id="PS50126">
    <property type="entry name" value="S1"/>
    <property type="match status" value="1"/>
</dbReference>
<protein>
    <recommendedName>
        <fullName evidence="5">Polyribonucleotide nucleotidyltransferase</fullName>
        <ecNumber evidence="5">2.7.7.8</ecNumber>
    </recommendedName>
    <alternativeName>
        <fullName evidence="5">Polynucleotide phosphorylase</fullName>
        <shortName evidence="5">PNPase</shortName>
    </alternativeName>
</protein>
<dbReference type="GO" id="GO:0000287">
    <property type="term" value="F:magnesium ion binding"/>
    <property type="evidence" value="ECO:0007669"/>
    <property type="project" value="UniProtKB-UniRule"/>
</dbReference>
<evidence type="ECO:0000313" key="8">
    <source>
        <dbReference type="EMBL" id="PIT94066.1"/>
    </source>
</evidence>
<dbReference type="SUPFAM" id="SSF54791">
    <property type="entry name" value="Eukaryotic type KH-domain (KH-domain type I)"/>
    <property type="match status" value="1"/>
</dbReference>
<evidence type="ECO:0000256" key="4">
    <source>
        <dbReference type="ARBA" id="ARBA00022884"/>
    </source>
</evidence>
<keyword evidence="3 5" id="KW-0548">Nucleotidyltransferase</keyword>
<comment type="similarity">
    <text evidence="1 5">Belongs to the polyribonucleotide nucleotidyltransferase family.</text>
</comment>
<evidence type="ECO:0000256" key="3">
    <source>
        <dbReference type="ARBA" id="ARBA00022695"/>
    </source>
</evidence>
<evidence type="ECO:0000256" key="1">
    <source>
        <dbReference type="ARBA" id="ARBA00007404"/>
    </source>
</evidence>
<dbReference type="InterPro" id="IPR020568">
    <property type="entry name" value="Ribosomal_Su5_D2-typ_SF"/>
</dbReference>
<dbReference type="EMBL" id="PFAS01000012">
    <property type="protein sequence ID" value="PIT94066.1"/>
    <property type="molecule type" value="Genomic_DNA"/>
</dbReference>
<gene>
    <name evidence="5" type="primary">pnp</name>
    <name evidence="8" type="ORF">COU00_00965</name>
</gene>
<feature type="binding site" evidence="5">
    <location>
        <position position="499"/>
    </location>
    <ligand>
        <name>Mg(2+)</name>
        <dbReference type="ChEBI" id="CHEBI:18420"/>
    </ligand>
</feature>
<dbReference type="PROSITE" id="PS50084">
    <property type="entry name" value="KH_TYPE_1"/>
    <property type="match status" value="1"/>
</dbReference>
<dbReference type="PIRSF" id="PIRSF005499">
    <property type="entry name" value="PNPase"/>
    <property type="match status" value="1"/>
</dbReference>
<evidence type="ECO:0000256" key="5">
    <source>
        <dbReference type="HAMAP-Rule" id="MF_01595"/>
    </source>
</evidence>
<comment type="caution">
    <text evidence="8">The sequence shown here is derived from an EMBL/GenBank/DDBJ whole genome shotgun (WGS) entry which is preliminary data.</text>
</comment>
<dbReference type="Pfam" id="PF01138">
    <property type="entry name" value="RNase_PH"/>
    <property type="match status" value="2"/>
</dbReference>
<dbReference type="Pfam" id="PF00013">
    <property type="entry name" value="KH_1"/>
    <property type="match status" value="1"/>
</dbReference>
<keyword evidence="2 5" id="KW-0808">Transferase</keyword>
<feature type="compositionally biased region" description="Gly residues" evidence="6">
    <location>
        <begin position="721"/>
        <end position="730"/>
    </location>
</feature>
<proteinExistence type="inferred from homology"/>
<organism evidence="8 9">
    <name type="scientific">Candidatus Falkowbacteria bacterium CG10_big_fil_rev_8_21_14_0_10_43_11</name>
    <dbReference type="NCBI Taxonomy" id="1974568"/>
    <lineage>
        <taxon>Bacteria</taxon>
        <taxon>Candidatus Falkowiibacteriota</taxon>
    </lineage>
</organism>
<dbReference type="InterPro" id="IPR027408">
    <property type="entry name" value="PNPase/RNase_PH_dom_sf"/>
</dbReference>
<keyword evidence="4 5" id="KW-0694">RNA-binding</keyword>
<keyword evidence="5" id="KW-0460">Magnesium</keyword>
<reference evidence="9" key="1">
    <citation type="submission" date="2017-09" db="EMBL/GenBank/DDBJ databases">
        <title>Depth-based differentiation of microbial function through sediment-hosted aquifers and enrichment of novel symbionts in the deep terrestrial subsurface.</title>
        <authorList>
            <person name="Probst A.J."/>
            <person name="Ladd B."/>
            <person name="Jarett J.K."/>
            <person name="Geller-Mcgrath D.E."/>
            <person name="Sieber C.M.K."/>
            <person name="Emerson J.B."/>
            <person name="Anantharaman K."/>
            <person name="Thomas B.C."/>
            <person name="Malmstrom R."/>
            <person name="Stieglmeier M."/>
            <person name="Klingl A."/>
            <person name="Woyke T."/>
            <person name="Ryan C.M."/>
            <person name="Banfield J.F."/>
        </authorList>
    </citation>
    <scope>NUCLEOTIDE SEQUENCE [LARGE SCALE GENOMIC DNA]</scope>
</reference>
<keyword evidence="5" id="KW-0963">Cytoplasm</keyword>
<name>A0A2M6WMT4_9BACT</name>
<comment type="subcellular location">
    <subcellularLocation>
        <location evidence="5">Cytoplasm</location>
    </subcellularLocation>
</comment>
<dbReference type="InterPro" id="IPR015847">
    <property type="entry name" value="ExoRNase_PH_dom2"/>
</dbReference>
<dbReference type="SMART" id="SM00316">
    <property type="entry name" value="S1"/>
    <property type="match status" value="1"/>
</dbReference>